<dbReference type="Proteomes" id="UP001549321">
    <property type="component" value="Unassembled WGS sequence"/>
</dbReference>
<evidence type="ECO:0000313" key="2">
    <source>
        <dbReference type="EMBL" id="MET4633289.1"/>
    </source>
</evidence>
<keyword evidence="1" id="KW-1133">Transmembrane helix</keyword>
<dbReference type="RefSeq" id="WP_354549461.1">
    <property type="nucleotide sequence ID" value="NZ_JBEPSM010000001.1"/>
</dbReference>
<reference evidence="2 3" key="1">
    <citation type="submission" date="2024-06" db="EMBL/GenBank/DDBJ databases">
        <title>Sorghum-associated microbial communities from plants grown in Nebraska, USA.</title>
        <authorList>
            <person name="Schachtman D."/>
        </authorList>
    </citation>
    <scope>NUCLEOTIDE SEQUENCE [LARGE SCALE GENOMIC DNA]</scope>
    <source>
        <strain evidence="2 3">3207</strain>
    </source>
</reference>
<sequence length="253" mass="28448">MRKAVWGVGVLVVIVWCLFAGQYVVLSALGHGWAPDKLGQWGDSFGALNALFGSLGFIGLLATLWMQGDQIEQQKSEGAVARDEQHRQRFESSFFQLLSLMREARDGIKYGSFRGEAAIQQMATILSRSVSVKGAICSIDDQILEIIKEYELSFGYSQNTVGRYCRVFHNILKKIDSDKMLPEAEKNDYARLLRSQLSDDEVSLLGVNGMYLGYLKYKSLVGRYRILKYSSNPHIRSSLEASYGLDAFSSYKH</sequence>
<comment type="caution">
    <text evidence="2">The sequence shown here is derived from an EMBL/GenBank/DDBJ whole genome shotgun (WGS) entry which is preliminary data.</text>
</comment>
<gene>
    <name evidence="2" type="ORF">ABIE08_001202</name>
</gene>
<protein>
    <recommendedName>
        <fullName evidence="4">Phage abortive infection protein</fullName>
    </recommendedName>
</protein>
<dbReference type="InterPro" id="IPR031709">
    <property type="entry name" value="PutAbiC"/>
</dbReference>
<evidence type="ECO:0000313" key="3">
    <source>
        <dbReference type="Proteomes" id="UP001549321"/>
    </source>
</evidence>
<dbReference type="EMBL" id="JBEPSM010000001">
    <property type="protein sequence ID" value="MET4633289.1"/>
    <property type="molecule type" value="Genomic_DNA"/>
</dbReference>
<accession>A0ABV2QW93</accession>
<proteinExistence type="predicted"/>
<keyword evidence="3" id="KW-1185">Reference proteome</keyword>
<feature type="transmembrane region" description="Helical" evidence="1">
    <location>
        <begin position="44"/>
        <end position="66"/>
    </location>
</feature>
<keyword evidence="1" id="KW-0472">Membrane</keyword>
<keyword evidence="1" id="KW-0812">Transmembrane</keyword>
<organism evidence="2 3">
    <name type="scientific">Kaistia defluvii</name>
    <dbReference type="NCBI Taxonomy" id="410841"/>
    <lineage>
        <taxon>Bacteria</taxon>
        <taxon>Pseudomonadati</taxon>
        <taxon>Pseudomonadota</taxon>
        <taxon>Alphaproteobacteria</taxon>
        <taxon>Hyphomicrobiales</taxon>
        <taxon>Kaistiaceae</taxon>
        <taxon>Kaistia</taxon>
    </lineage>
</organism>
<dbReference type="Pfam" id="PF16872">
    <property type="entry name" value="putAbiC"/>
    <property type="match status" value="1"/>
</dbReference>
<evidence type="ECO:0000256" key="1">
    <source>
        <dbReference type="SAM" id="Phobius"/>
    </source>
</evidence>
<name>A0ABV2QW93_9HYPH</name>
<evidence type="ECO:0008006" key="4">
    <source>
        <dbReference type="Google" id="ProtNLM"/>
    </source>
</evidence>